<evidence type="ECO:0000256" key="4">
    <source>
        <dbReference type="ARBA" id="ARBA00060542"/>
    </source>
</evidence>
<dbReference type="FunFam" id="3.40.50.150:FF:000461">
    <property type="entry name" value="Sarcosine/dimethylglycine N-methyltransferase"/>
    <property type="match status" value="1"/>
</dbReference>
<evidence type="ECO:0000256" key="3">
    <source>
        <dbReference type="ARBA" id="ARBA00022691"/>
    </source>
</evidence>
<reference evidence="8" key="1">
    <citation type="submission" date="2012-11" db="EMBL/GenBank/DDBJ databases">
        <authorList>
            <person name="Lucero-Rivera Y.E."/>
            <person name="Tovar-Ramirez D."/>
        </authorList>
    </citation>
    <scope>NUCLEOTIDE SEQUENCE [LARGE SCALE GENOMIC DNA]</scope>
    <source>
        <strain evidence="8">Araruama</strain>
    </source>
</reference>
<dbReference type="GO" id="GO:0019286">
    <property type="term" value="P:glycine betaine biosynthetic process from glycine"/>
    <property type="evidence" value="ECO:0007669"/>
    <property type="project" value="UniProtKB-ARBA"/>
</dbReference>
<gene>
    <name evidence="7" type="ORF">OMM_03719</name>
</gene>
<dbReference type="GO" id="GO:0032259">
    <property type="term" value="P:methylation"/>
    <property type="evidence" value="ECO:0007669"/>
    <property type="project" value="UniProtKB-KW"/>
</dbReference>
<feature type="domain" description="Methyltransferase type 11" evidence="5">
    <location>
        <begin position="347"/>
        <end position="445"/>
    </location>
</feature>
<dbReference type="PROSITE" id="PS51600">
    <property type="entry name" value="SAM_GNMT"/>
    <property type="match status" value="1"/>
</dbReference>
<protein>
    <submittedName>
        <fullName evidence="7">Glycine/sarcosine N-methyltransferase</fullName>
    </submittedName>
</protein>
<proteinExistence type="predicted"/>
<dbReference type="Pfam" id="PF08241">
    <property type="entry name" value="Methyltransf_11"/>
    <property type="match status" value="1"/>
</dbReference>
<evidence type="ECO:0000259" key="5">
    <source>
        <dbReference type="Pfam" id="PF08241"/>
    </source>
</evidence>
<dbReference type="GO" id="GO:0052729">
    <property type="term" value="F:dimethylglycine N-methyltransferase activity"/>
    <property type="evidence" value="ECO:0007669"/>
    <property type="project" value="UniProtKB-ARBA"/>
</dbReference>
<dbReference type="AlphaFoldDB" id="A0A1V1P4S0"/>
<evidence type="ECO:0000313" key="7">
    <source>
        <dbReference type="EMBL" id="ETR69756.1"/>
    </source>
</evidence>
<keyword evidence="1 7" id="KW-0489">Methyltransferase</keyword>
<dbReference type="Proteomes" id="UP000189670">
    <property type="component" value="Unassembled WGS sequence"/>
</dbReference>
<keyword evidence="2 7" id="KW-0808">Transferase</keyword>
<comment type="pathway">
    <text evidence="4">Amine and polyamine biosynthesis; betaine biosynthesis via glycine pathway; betaine from glycine: step 3/3.</text>
</comment>
<dbReference type="EMBL" id="ATBP01000568">
    <property type="protein sequence ID" value="ETR69756.1"/>
    <property type="molecule type" value="Genomic_DNA"/>
</dbReference>
<dbReference type="CDD" id="cd02440">
    <property type="entry name" value="AdoMet_MTases"/>
    <property type="match status" value="2"/>
</dbReference>
<dbReference type="InterPro" id="IPR029063">
    <property type="entry name" value="SAM-dependent_MTases_sf"/>
</dbReference>
<keyword evidence="3" id="KW-0949">S-adenosyl-L-methionine</keyword>
<dbReference type="PANTHER" id="PTHR44068">
    <property type="entry name" value="ZGC:194242"/>
    <property type="match status" value="1"/>
</dbReference>
<comment type="caution">
    <text evidence="7">The sequence shown here is derived from an EMBL/GenBank/DDBJ whole genome shotgun (WGS) entry which is preliminary data.</text>
</comment>
<dbReference type="InterPro" id="IPR050447">
    <property type="entry name" value="Erg6_SMT_methyltransf"/>
</dbReference>
<name>A0A1V1P4S0_9BACT</name>
<dbReference type="SUPFAM" id="SSF53335">
    <property type="entry name" value="S-adenosyl-L-methionine-dependent methyltransferases"/>
    <property type="match status" value="2"/>
</dbReference>
<dbReference type="Gene3D" id="3.30.46.10">
    <property type="entry name" value="Glycine N-methyltransferase, chain A, domain 1"/>
    <property type="match status" value="1"/>
</dbReference>
<dbReference type="InterPro" id="IPR014369">
    <property type="entry name" value="Gly/Sar_N_MeTrfase"/>
</dbReference>
<evidence type="ECO:0000313" key="8">
    <source>
        <dbReference type="Proteomes" id="UP000189670"/>
    </source>
</evidence>
<evidence type="ECO:0000256" key="1">
    <source>
        <dbReference type="ARBA" id="ARBA00022603"/>
    </source>
</evidence>
<feature type="domain" description="Methyltransferase" evidence="6">
    <location>
        <begin position="67"/>
        <end position="164"/>
    </location>
</feature>
<dbReference type="GO" id="GO:0017174">
    <property type="term" value="F:glycine N-methyltransferase activity"/>
    <property type="evidence" value="ECO:0007669"/>
    <property type="project" value="InterPro"/>
</dbReference>
<accession>A0A1V1P4S0</accession>
<dbReference type="Gene3D" id="3.40.50.150">
    <property type="entry name" value="Vaccinia Virus protein VP39"/>
    <property type="match status" value="2"/>
</dbReference>
<dbReference type="InterPro" id="IPR013216">
    <property type="entry name" value="Methyltransf_11"/>
</dbReference>
<evidence type="ECO:0000259" key="6">
    <source>
        <dbReference type="Pfam" id="PF13649"/>
    </source>
</evidence>
<dbReference type="PANTHER" id="PTHR44068:SF11">
    <property type="entry name" value="GERANYL DIPHOSPHATE 2-C-METHYLTRANSFERASE"/>
    <property type="match status" value="1"/>
</dbReference>
<sequence length="563" mass="65566">MNPITIEKKQQSFGEKPLEVRESDHYQHEYVTPFVEKWDELIDWDKRSESEGRFIIDKLKERKVEKVLDIATGTGFHSVRLLKAGFNVTSVDGNAEMLTKAFENARRNNCILHTIHADWRWLSREIEERFDAVICLGNSFTHLFSERVRRKALAEIYSVLKYDGVLILDQRNYDSILECGFSCKHKYHYCGDDVIAEPEYVDEGLARFKYVFKDNSVYHLNMFPLRKKYVRKLMREVGFQHIDSYGDYMETYKENDPDFFTHVAEKVHSPKQFPVSDNKSMYSDSVNTARQYYNSSDADNFYFTIWGGEDIHIGLYESDEESIFLASRRTVEKMASRLKIDTQTRVLDLGSGYGGTARFLAKTYGCRVTALNLSEVENQRNREMTRAQGLEHLIEVIDASFEDVPFSDATYDIIWSQDAFLHSGDRKTVIEEIARLLKPGGQLVFTDPMQTENCTKNELQPIYDRIHLESLGSLSFYRSRANRYGLKEIGYDDYSSQMATHYSRVLKETEKREEELKQTVSDTYITNMKKGLNFWVEGVNNGCLQWGICHFEKRNGGRTRLTT</sequence>
<evidence type="ECO:0000256" key="2">
    <source>
        <dbReference type="ARBA" id="ARBA00022679"/>
    </source>
</evidence>
<dbReference type="Pfam" id="PF13649">
    <property type="entry name" value="Methyltransf_25"/>
    <property type="match status" value="1"/>
</dbReference>
<organism evidence="7 8">
    <name type="scientific">Candidatus Magnetoglobus multicellularis str. Araruama</name>
    <dbReference type="NCBI Taxonomy" id="890399"/>
    <lineage>
        <taxon>Bacteria</taxon>
        <taxon>Pseudomonadati</taxon>
        <taxon>Thermodesulfobacteriota</taxon>
        <taxon>Desulfobacteria</taxon>
        <taxon>Desulfobacterales</taxon>
        <taxon>Desulfobacteraceae</taxon>
        <taxon>Candidatus Magnetoglobus</taxon>
    </lineage>
</organism>
<dbReference type="InterPro" id="IPR041698">
    <property type="entry name" value="Methyltransf_25"/>
</dbReference>